<name>E2BPB8_HARSA</name>
<feature type="non-terminal residue" evidence="2">
    <location>
        <position position="37"/>
    </location>
</feature>
<keyword evidence="3" id="KW-1185">Reference proteome</keyword>
<dbReference type="InParanoid" id="E2BPB8"/>
<feature type="non-terminal residue" evidence="2">
    <location>
        <position position="1"/>
    </location>
</feature>
<evidence type="ECO:0000313" key="2">
    <source>
        <dbReference type="EMBL" id="EFN82462.1"/>
    </source>
</evidence>
<evidence type="ECO:0000313" key="3">
    <source>
        <dbReference type="Proteomes" id="UP000008237"/>
    </source>
</evidence>
<dbReference type="EMBL" id="GL449587">
    <property type="protein sequence ID" value="EFN82462.1"/>
    <property type="molecule type" value="Genomic_DNA"/>
</dbReference>
<dbReference type="Proteomes" id="UP000008237">
    <property type="component" value="Unassembled WGS sequence"/>
</dbReference>
<gene>
    <name evidence="2" type="ORF">EAI_16292</name>
</gene>
<dbReference type="AlphaFoldDB" id="E2BPB8"/>
<dbReference type="Pfam" id="PF16087">
    <property type="entry name" value="DUF4817"/>
    <property type="match status" value="1"/>
</dbReference>
<organism evidence="3">
    <name type="scientific">Harpegnathos saltator</name>
    <name type="common">Jerdon's jumping ant</name>
    <dbReference type="NCBI Taxonomy" id="610380"/>
    <lineage>
        <taxon>Eukaryota</taxon>
        <taxon>Metazoa</taxon>
        <taxon>Ecdysozoa</taxon>
        <taxon>Arthropoda</taxon>
        <taxon>Hexapoda</taxon>
        <taxon>Insecta</taxon>
        <taxon>Pterygota</taxon>
        <taxon>Neoptera</taxon>
        <taxon>Endopterygota</taxon>
        <taxon>Hymenoptera</taxon>
        <taxon>Apocrita</taxon>
        <taxon>Aculeata</taxon>
        <taxon>Formicoidea</taxon>
        <taxon>Formicidae</taxon>
        <taxon>Ponerinae</taxon>
        <taxon>Ponerini</taxon>
        <taxon>Harpegnathos</taxon>
    </lineage>
</organism>
<evidence type="ECO:0000259" key="1">
    <source>
        <dbReference type="Pfam" id="PF16087"/>
    </source>
</evidence>
<reference evidence="2 3" key="1">
    <citation type="journal article" date="2010" name="Science">
        <title>Genomic comparison of the ants Camponotus floridanus and Harpegnathos saltator.</title>
        <authorList>
            <person name="Bonasio R."/>
            <person name="Zhang G."/>
            <person name="Ye C."/>
            <person name="Mutti N.S."/>
            <person name="Fang X."/>
            <person name="Qin N."/>
            <person name="Donahue G."/>
            <person name="Yang P."/>
            <person name="Li Q."/>
            <person name="Li C."/>
            <person name="Zhang P."/>
            <person name="Huang Z."/>
            <person name="Berger S.L."/>
            <person name="Reinberg D."/>
            <person name="Wang J."/>
            <person name="Liebig J."/>
        </authorList>
    </citation>
    <scope>NUCLEOTIDE SEQUENCE [LARGE SCALE GENOMIC DNA]</scope>
    <source>
        <strain evidence="2 3">R22 G/1</strain>
    </source>
</reference>
<accession>E2BPB8</accession>
<protein>
    <recommendedName>
        <fullName evidence="1">DUF4817 domain-containing protein</fullName>
    </recommendedName>
</protein>
<proteinExistence type="predicted"/>
<feature type="domain" description="DUF4817" evidence="1">
    <location>
        <begin position="3"/>
        <end position="36"/>
    </location>
</feature>
<sequence length="37" mass="4294">RYTSQEYMEMMVAYGLAARNARIAARIYAEQFPGRAH</sequence>
<dbReference type="InterPro" id="IPR032135">
    <property type="entry name" value="DUF4817"/>
</dbReference>